<organism evidence="11 12">
    <name type="scientific">Bacillus thuringiensis serovar vazensis</name>
    <dbReference type="NCBI Taxonomy" id="180867"/>
    <lineage>
        <taxon>Bacteria</taxon>
        <taxon>Bacillati</taxon>
        <taxon>Bacillota</taxon>
        <taxon>Bacilli</taxon>
        <taxon>Bacillales</taxon>
        <taxon>Bacillaceae</taxon>
        <taxon>Bacillus</taxon>
        <taxon>Bacillus cereus group</taxon>
    </lineage>
</organism>
<dbReference type="Pfam" id="PF00078">
    <property type="entry name" value="RVT_1"/>
    <property type="match status" value="1"/>
</dbReference>
<evidence type="ECO:0000313" key="11">
    <source>
        <dbReference type="EMBL" id="OTY80062.1"/>
    </source>
</evidence>
<evidence type="ECO:0000256" key="3">
    <source>
        <dbReference type="ARBA" id="ARBA00022695"/>
    </source>
</evidence>
<dbReference type="PROSITE" id="PS50878">
    <property type="entry name" value="RT_POL"/>
    <property type="match status" value="1"/>
</dbReference>
<dbReference type="InterPro" id="IPR043502">
    <property type="entry name" value="DNA/RNA_pol_sf"/>
</dbReference>
<keyword evidence="3" id="KW-0548">Nucleotidyltransferase</keyword>
<keyword evidence="4" id="KW-0479">Metal-binding</keyword>
<dbReference type="SUPFAM" id="SSF56672">
    <property type="entry name" value="DNA/RNA polymerases"/>
    <property type="match status" value="1"/>
</dbReference>
<dbReference type="CDD" id="cd03487">
    <property type="entry name" value="RT_Bac_retron_II"/>
    <property type="match status" value="1"/>
</dbReference>
<comment type="similarity">
    <text evidence="8">Belongs to the bacterial reverse transcriptase family.</text>
</comment>
<gene>
    <name evidence="11" type="ORF">BK749_01620</name>
</gene>
<dbReference type="AlphaFoldDB" id="A0A243D1Y0"/>
<dbReference type="Proteomes" id="UP000194911">
    <property type="component" value="Unassembled WGS sequence"/>
</dbReference>
<sequence>MLIYKKKFFYKAVLGIEKDENFKIIIEKKANNYKNLLISRKGKQREIKCINKESQLYRIQANLVQNFLNEIPLPDNVCGFVKKRSYRDFLVPHINNSPTDRYYLRLDIKDFFDSITEEKIEKSLQEYVTINDGAENKEVLKDIIDIVTLNGCLPQGGVTSPVISNIIFRRLDIRIRKYCSKLNITYSRYADDMLFSSQHNRLFDGFFVKMIAKILKDSNFVLNRKKIKKGVSFISLNGFVVGKNIRISRKKRQDINRFIFLFEKGGNPKDVNELLSRLNKEKFYYRSRNFESKSSVIDYLAGYRSMLISWIPEDSDEAWKENVKNLLDKIQKIIMKIEYLK</sequence>
<proteinExistence type="inferred from homology"/>
<evidence type="ECO:0000256" key="7">
    <source>
        <dbReference type="ARBA" id="ARBA00023118"/>
    </source>
</evidence>
<reference evidence="11 12" key="1">
    <citation type="submission" date="2016-10" db="EMBL/GenBank/DDBJ databases">
        <title>Comparative genomics of Bacillus thuringiensis reveals a path to pathogens against multiple invertebrate hosts.</title>
        <authorList>
            <person name="Zheng J."/>
            <person name="Gao Q."/>
            <person name="Liu H."/>
            <person name="Peng D."/>
            <person name="Ruan L."/>
            <person name="Sun M."/>
        </authorList>
    </citation>
    <scope>NUCLEOTIDE SEQUENCE [LARGE SCALE GENOMIC DNA]</scope>
    <source>
        <strain evidence="11">BGSC 4CE1</strain>
    </source>
</reference>
<protein>
    <recommendedName>
        <fullName evidence="1">RNA-directed DNA polymerase</fullName>
        <ecNumber evidence="1">2.7.7.49</ecNumber>
    </recommendedName>
</protein>
<dbReference type="GO" id="GO:0003723">
    <property type="term" value="F:RNA binding"/>
    <property type="evidence" value="ECO:0007669"/>
    <property type="project" value="InterPro"/>
</dbReference>
<dbReference type="InterPro" id="IPR051083">
    <property type="entry name" value="GrpII_Intron_Splice-Mob/Def"/>
</dbReference>
<evidence type="ECO:0000259" key="10">
    <source>
        <dbReference type="PROSITE" id="PS50878"/>
    </source>
</evidence>
<evidence type="ECO:0000256" key="6">
    <source>
        <dbReference type="ARBA" id="ARBA00022918"/>
    </source>
</evidence>
<evidence type="ECO:0000256" key="2">
    <source>
        <dbReference type="ARBA" id="ARBA00022679"/>
    </source>
</evidence>
<dbReference type="PRINTS" id="PR00866">
    <property type="entry name" value="RNADNAPOLMS"/>
</dbReference>
<dbReference type="EC" id="2.7.7.49" evidence="1"/>
<name>A0A243D1Y0_BACTU</name>
<dbReference type="InterPro" id="IPR000123">
    <property type="entry name" value="Reverse_transcriptase_msDNA"/>
</dbReference>
<evidence type="ECO:0000256" key="8">
    <source>
        <dbReference type="ARBA" id="ARBA00034120"/>
    </source>
</evidence>
<dbReference type="GO" id="GO:0003964">
    <property type="term" value="F:RNA-directed DNA polymerase activity"/>
    <property type="evidence" value="ECO:0007669"/>
    <property type="project" value="UniProtKB-KW"/>
</dbReference>
<keyword evidence="2" id="KW-0808">Transferase</keyword>
<accession>A0A243D1Y0</accession>
<evidence type="ECO:0000256" key="1">
    <source>
        <dbReference type="ARBA" id="ARBA00012493"/>
    </source>
</evidence>
<dbReference type="PANTHER" id="PTHR34047">
    <property type="entry name" value="NUCLEAR INTRON MATURASE 1, MITOCHONDRIAL-RELATED"/>
    <property type="match status" value="1"/>
</dbReference>
<keyword evidence="7" id="KW-0051">Antiviral defense</keyword>
<keyword evidence="5" id="KW-0460">Magnesium</keyword>
<dbReference type="InterPro" id="IPR000477">
    <property type="entry name" value="RT_dom"/>
</dbReference>
<feature type="domain" description="Reverse transcriptase" evidence="10">
    <location>
        <begin position="1"/>
        <end position="241"/>
    </location>
</feature>
<dbReference type="EMBL" id="NFDQ01000012">
    <property type="protein sequence ID" value="OTY80062.1"/>
    <property type="molecule type" value="Genomic_DNA"/>
</dbReference>
<evidence type="ECO:0000256" key="4">
    <source>
        <dbReference type="ARBA" id="ARBA00022723"/>
    </source>
</evidence>
<comment type="caution">
    <text evidence="11">The sequence shown here is derived from an EMBL/GenBank/DDBJ whole genome shotgun (WGS) entry which is preliminary data.</text>
</comment>
<evidence type="ECO:0000313" key="12">
    <source>
        <dbReference type="Proteomes" id="UP000194911"/>
    </source>
</evidence>
<comment type="catalytic activity">
    <reaction evidence="9">
        <text>DNA(n) + a 2'-deoxyribonucleoside 5'-triphosphate = DNA(n+1) + diphosphate</text>
        <dbReference type="Rhea" id="RHEA:22508"/>
        <dbReference type="Rhea" id="RHEA-COMP:17339"/>
        <dbReference type="Rhea" id="RHEA-COMP:17340"/>
        <dbReference type="ChEBI" id="CHEBI:33019"/>
        <dbReference type="ChEBI" id="CHEBI:61560"/>
        <dbReference type="ChEBI" id="CHEBI:173112"/>
        <dbReference type="EC" id="2.7.7.49"/>
    </reaction>
</comment>
<evidence type="ECO:0000256" key="9">
    <source>
        <dbReference type="ARBA" id="ARBA00048173"/>
    </source>
</evidence>
<dbReference type="GO" id="GO:0046872">
    <property type="term" value="F:metal ion binding"/>
    <property type="evidence" value="ECO:0007669"/>
    <property type="project" value="UniProtKB-KW"/>
</dbReference>
<dbReference type="GO" id="GO:0051607">
    <property type="term" value="P:defense response to virus"/>
    <property type="evidence" value="ECO:0007669"/>
    <property type="project" value="UniProtKB-KW"/>
</dbReference>
<keyword evidence="6" id="KW-0695">RNA-directed DNA polymerase</keyword>
<evidence type="ECO:0000256" key="5">
    <source>
        <dbReference type="ARBA" id="ARBA00022842"/>
    </source>
</evidence>